<evidence type="ECO:0000313" key="1">
    <source>
        <dbReference type="EMBL" id="OQR91167.1"/>
    </source>
</evidence>
<dbReference type="OrthoDB" id="551993at2759"/>
<organism evidence="1 2">
    <name type="scientific">Achlya hypogyna</name>
    <name type="common">Oomycete</name>
    <name type="synonym">Protoachlya hypogyna</name>
    <dbReference type="NCBI Taxonomy" id="1202772"/>
    <lineage>
        <taxon>Eukaryota</taxon>
        <taxon>Sar</taxon>
        <taxon>Stramenopiles</taxon>
        <taxon>Oomycota</taxon>
        <taxon>Saprolegniomycetes</taxon>
        <taxon>Saprolegniales</taxon>
        <taxon>Achlyaceae</taxon>
        <taxon>Achlya</taxon>
    </lineage>
</organism>
<accession>A0A1V9YZU7</accession>
<dbReference type="AlphaFoldDB" id="A0A1V9YZU7"/>
<reference evidence="1 2" key="1">
    <citation type="journal article" date="2014" name="Genome Biol. Evol.">
        <title>The secreted proteins of Achlya hypogyna and Thraustotheca clavata identify the ancestral oomycete secretome and reveal gene acquisitions by horizontal gene transfer.</title>
        <authorList>
            <person name="Misner I."/>
            <person name="Blouin N."/>
            <person name="Leonard G."/>
            <person name="Richards T.A."/>
            <person name="Lane C.E."/>
        </authorList>
    </citation>
    <scope>NUCLEOTIDE SEQUENCE [LARGE SCALE GENOMIC DNA]</scope>
    <source>
        <strain evidence="1 2">ATCC 48635</strain>
    </source>
</reference>
<dbReference type="EMBL" id="JNBR01000552">
    <property type="protein sequence ID" value="OQR91167.1"/>
    <property type="molecule type" value="Genomic_DNA"/>
</dbReference>
<keyword evidence="2" id="KW-1185">Reference proteome</keyword>
<evidence type="ECO:0000313" key="2">
    <source>
        <dbReference type="Proteomes" id="UP000243579"/>
    </source>
</evidence>
<evidence type="ECO:0008006" key="3">
    <source>
        <dbReference type="Google" id="ProtNLM"/>
    </source>
</evidence>
<proteinExistence type="predicted"/>
<dbReference type="STRING" id="1202772.A0A1V9YZU7"/>
<protein>
    <recommendedName>
        <fullName evidence="3">WW domain-containing protein</fullName>
    </recommendedName>
</protein>
<gene>
    <name evidence="1" type="ORF">ACHHYP_04922</name>
</gene>
<dbReference type="Proteomes" id="UP000243579">
    <property type="component" value="Unassembled WGS sequence"/>
</dbReference>
<sequence>MPIDLINMAKYYGVNLTEAPHLLPIIKQAVETPLPPNWVEVEDPADEDEDRADVPPFAGAPLYMNELSGVVQREHPADAYFRGQIQTLRTTYDGPRYDHDAWLEFRSDGGTFYYNFATNVEQTTYPAAGLVANAQHVRIPKEVFDRAAEIHRQPKTKAIERLDILCFHAWWNETVDGAAQKRFADVYFSIRTKHFQFVLGNCEHVYTISHINGRDGKPIDVWDLHVGAKITILGRPTTLMKASMLTLQWMEHQEKHLVATRANLSTELKKYDPRFRDTKYKPPIESPEIRLSMVRKQYPC</sequence>
<comment type="caution">
    <text evidence="1">The sequence shown here is derived from an EMBL/GenBank/DDBJ whole genome shotgun (WGS) entry which is preliminary data.</text>
</comment>
<name>A0A1V9YZU7_ACHHY</name>